<proteinExistence type="predicted"/>
<dbReference type="EMBL" id="GDJX01008349">
    <property type="protein sequence ID" value="JAT59587.1"/>
    <property type="molecule type" value="Transcribed_RNA"/>
</dbReference>
<gene>
    <name evidence="1" type="primary">mtnN_2</name>
    <name evidence="1" type="ORF">g.72196</name>
</gene>
<dbReference type="PANTHER" id="PTHR33052">
    <property type="entry name" value="DUF4228 DOMAIN PROTEIN-RELATED"/>
    <property type="match status" value="1"/>
</dbReference>
<dbReference type="Pfam" id="PF14009">
    <property type="entry name" value="PADRE"/>
    <property type="match status" value="1"/>
</dbReference>
<dbReference type="InterPro" id="IPR025322">
    <property type="entry name" value="PADRE_dom"/>
</dbReference>
<name>A0A1D1YY54_9ARAE</name>
<accession>A0A1D1YY54</accession>
<feature type="non-terminal residue" evidence="1">
    <location>
        <position position="1"/>
    </location>
</feature>
<dbReference type="AlphaFoldDB" id="A0A1D1YY54"/>
<reference evidence="1" key="1">
    <citation type="submission" date="2015-07" db="EMBL/GenBank/DDBJ databases">
        <title>Transcriptome Assembly of Anthurium amnicola.</title>
        <authorList>
            <person name="Suzuki J."/>
        </authorList>
    </citation>
    <scope>NUCLEOTIDE SEQUENCE</scope>
</reference>
<protein>
    <submittedName>
        <fullName evidence="1">MTA/SAH nucleosidase</fullName>
    </submittedName>
</protein>
<organism evidence="1">
    <name type="scientific">Anthurium amnicola</name>
    <dbReference type="NCBI Taxonomy" id="1678845"/>
    <lineage>
        <taxon>Eukaryota</taxon>
        <taxon>Viridiplantae</taxon>
        <taxon>Streptophyta</taxon>
        <taxon>Embryophyta</taxon>
        <taxon>Tracheophyta</taxon>
        <taxon>Spermatophyta</taxon>
        <taxon>Magnoliopsida</taxon>
        <taxon>Liliopsida</taxon>
        <taxon>Araceae</taxon>
        <taxon>Pothoideae</taxon>
        <taxon>Potheae</taxon>
        <taxon>Anthurium</taxon>
    </lineage>
</organism>
<sequence>PLSSSLSTGSSFSLYCYMGPCFSTGNSAVAANPAPTAKVITLSGALREHPAPACAASDALAGAGDCFLCSSDKLYCGDYVPAMDPGEPLQPGQVYFVLPAAKLRFPLSREDMAALAVRAAAALAAATGTGGRRKRFRIAPAPEVEGEGDVAGGAVGGEGLRRFDGKVAGPAAAQMKMRRSASVRGRLAYRYRSFRMRLTTIPEALE</sequence>
<evidence type="ECO:0000313" key="1">
    <source>
        <dbReference type="EMBL" id="JAT59587.1"/>
    </source>
</evidence>